<dbReference type="OrthoDB" id="2657661at2759"/>
<organism evidence="2 3">
    <name type="scientific">Tulasnella calospora MUT 4182</name>
    <dbReference type="NCBI Taxonomy" id="1051891"/>
    <lineage>
        <taxon>Eukaryota</taxon>
        <taxon>Fungi</taxon>
        <taxon>Dikarya</taxon>
        <taxon>Basidiomycota</taxon>
        <taxon>Agaricomycotina</taxon>
        <taxon>Agaricomycetes</taxon>
        <taxon>Cantharellales</taxon>
        <taxon>Tulasnellaceae</taxon>
        <taxon>Tulasnella</taxon>
    </lineage>
</organism>
<dbReference type="EMBL" id="KN822970">
    <property type="protein sequence ID" value="KIO30636.1"/>
    <property type="molecule type" value="Genomic_DNA"/>
</dbReference>
<dbReference type="HOGENOM" id="CLU_015091_3_3_1"/>
<proteinExistence type="predicted"/>
<evidence type="ECO:0000256" key="1">
    <source>
        <dbReference type="SAM" id="Phobius"/>
    </source>
</evidence>
<protein>
    <recommendedName>
        <fullName evidence="4">WW domain-containing protein</fullName>
    </recommendedName>
</protein>
<accession>A0A0C3QQ97</accession>
<gene>
    <name evidence="2" type="ORF">M407DRAFT_20352</name>
</gene>
<name>A0A0C3QQ97_9AGAM</name>
<evidence type="ECO:0008006" key="4">
    <source>
        <dbReference type="Google" id="ProtNLM"/>
    </source>
</evidence>
<reference evidence="2 3" key="1">
    <citation type="submission" date="2014-04" db="EMBL/GenBank/DDBJ databases">
        <authorList>
            <consortium name="DOE Joint Genome Institute"/>
            <person name="Kuo A."/>
            <person name="Girlanda M."/>
            <person name="Perotto S."/>
            <person name="Kohler A."/>
            <person name="Nagy L.G."/>
            <person name="Floudas D."/>
            <person name="Copeland A."/>
            <person name="Barry K.W."/>
            <person name="Cichocki N."/>
            <person name="Veneault-Fourrey C."/>
            <person name="LaButti K."/>
            <person name="Lindquist E.A."/>
            <person name="Lipzen A."/>
            <person name="Lundell T."/>
            <person name="Morin E."/>
            <person name="Murat C."/>
            <person name="Sun H."/>
            <person name="Tunlid A."/>
            <person name="Henrissat B."/>
            <person name="Grigoriev I.V."/>
            <person name="Hibbett D.S."/>
            <person name="Martin F."/>
            <person name="Nordberg H.P."/>
            <person name="Cantor M.N."/>
            <person name="Hua S.X."/>
        </authorList>
    </citation>
    <scope>NUCLEOTIDE SEQUENCE [LARGE SCALE GENOMIC DNA]</scope>
    <source>
        <strain evidence="2 3">MUT 4182</strain>
    </source>
</reference>
<keyword evidence="1" id="KW-0472">Membrane</keyword>
<sequence>MQGSTSFVEQLRLVPTVPSFNPRYDRTLVGKQPRSFSISTQAFLEKDLPDIKQSSELLAGFKELIHPEGDTYLFDQSRRIITPSNTTVSSWGRTMDAVFQKIVRLLGKGTKLPLSSELYLSSQGGPLEVAYYLADHDKKVIYWLEETDAQSLGLGPFESDADLRGALTSEYWVHVDYFPNHRGLDAQAEEDLMGTLRHGCIDDMTAPGSTFPWSAEECRHFLSVLEGFRMSNSEVVLAERTSCIARLWAAISRVRHIHGYGSSNARLDRFQGIEDYLNHQTVSSLHLALGDAVTFGNSQHTFRRMTELWNGRVVYQRHWNAFLDDMRREWMQMTYFPLAIWMACIILVASGKACAAVFVSAWLSAAAVLVSLHLLQAHATDKLSTAPGISAWISRVEDLKHGLRPLSIKFALPRALTIYAFISLQLGLVLVYRATS</sequence>
<dbReference type="AlphaFoldDB" id="A0A0C3QQ97"/>
<reference evidence="3" key="2">
    <citation type="submission" date="2015-01" db="EMBL/GenBank/DDBJ databases">
        <title>Evolutionary Origins and Diversification of the Mycorrhizal Mutualists.</title>
        <authorList>
            <consortium name="DOE Joint Genome Institute"/>
            <consortium name="Mycorrhizal Genomics Consortium"/>
            <person name="Kohler A."/>
            <person name="Kuo A."/>
            <person name="Nagy L.G."/>
            <person name="Floudas D."/>
            <person name="Copeland A."/>
            <person name="Barry K.W."/>
            <person name="Cichocki N."/>
            <person name="Veneault-Fourrey C."/>
            <person name="LaButti K."/>
            <person name="Lindquist E.A."/>
            <person name="Lipzen A."/>
            <person name="Lundell T."/>
            <person name="Morin E."/>
            <person name="Murat C."/>
            <person name="Riley R."/>
            <person name="Ohm R."/>
            <person name="Sun H."/>
            <person name="Tunlid A."/>
            <person name="Henrissat B."/>
            <person name="Grigoriev I.V."/>
            <person name="Hibbett D.S."/>
            <person name="Martin F."/>
        </authorList>
    </citation>
    <scope>NUCLEOTIDE SEQUENCE [LARGE SCALE GENOMIC DNA]</scope>
    <source>
        <strain evidence="3">MUT 4182</strain>
    </source>
</reference>
<feature type="transmembrane region" description="Helical" evidence="1">
    <location>
        <begin position="355"/>
        <end position="375"/>
    </location>
</feature>
<dbReference type="Proteomes" id="UP000054248">
    <property type="component" value="Unassembled WGS sequence"/>
</dbReference>
<keyword evidence="1" id="KW-0812">Transmembrane</keyword>
<evidence type="ECO:0000313" key="2">
    <source>
        <dbReference type="EMBL" id="KIO30636.1"/>
    </source>
</evidence>
<feature type="transmembrane region" description="Helical" evidence="1">
    <location>
        <begin position="333"/>
        <end position="349"/>
    </location>
</feature>
<feature type="transmembrane region" description="Helical" evidence="1">
    <location>
        <begin position="416"/>
        <end position="435"/>
    </location>
</feature>
<evidence type="ECO:0000313" key="3">
    <source>
        <dbReference type="Proteomes" id="UP000054248"/>
    </source>
</evidence>
<keyword evidence="1" id="KW-1133">Transmembrane helix</keyword>
<keyword evidence="3" id="KW-1185">Reference proteome</keyword>